<evidence type="ECO:0000313" key="2">
    <source>
        <dbReference type="Proteomes" id="UP000192569"/>
    </source>
</evidence>
<name>A0A1W1VU99_9FIRM</name>
<dbReference type="EMBL" id="LT838272">
    <property type="protein sequence ID" value="SMB96947.1"/>
    <property type="molecule type" value="Genomic_DNA"/>
</dbReference>
<gene>
    <name evidence="1" type="ORF">SAMN00808754_1714</name>
</gene>
<protein>
    <submittedName>
        <fullName evidence="1">Phage integrase family site specific recombinase</fullName>
    </submittedName>
</protein>
<reference evidence="1 2" key="1">
    <citation type="submission" date="2017-04" db="EMBL/GenBank/DDBJ databases">
        <authorList>
            <person name="Afonso C.L."/>
            <person name="Miller P.J."/>
            <person name="Scott M.A."/>
            <person name="Spackman E."/>
            <person name="Goraichik I."/>
            <person name="Dimitrov K.M."/>
            <person name="Suarez D.L."/>
            <person name="Swayne D.E."/>
        </authorList>
    </citation>
    <scope>NUCLEOTIDE SEQUENCE [LARGE SCALE GENOMIC DNA]</scope>
    <source>
        <strain evidence="1 2">ToBE</strain>
    </source>
</reference>
<sequence>MATVERILHEIRRLSKEEKEILLNALERERAEDEAVEKFEKAAGSWADFDADSFVAEVYARRHGEGRAVPGW</sequence>
<dbReference type="STRING" id="698762.SAMN00808754_1714"/>
<evidence type="ECO:0000313" key="1">
    <source>
        <dbReference type="EMBL" id="SMB96947.1"/>
    </source>
</evidence>
<accession>A0A1W1VU99</accession>
<dbReference type="RefSeq" id="WP_172839115.1">
    <property type="nucleotide sequence ID" value="NZ_LT838272.1"/>
</dbReference>
<keyword evidence="2" id="KW-1185">Reference proteome</keyword>
<proteinExistence type="predicted"/>
<dbReference type="Proteomes" id="UP000192569">
    <property type="component" value="Chromosome I"/>
</dbReference>
<organism evidence="1 2">
    <name type="scientific">Thermanaeromonas toyohensis ToBE</name>
    <dbReference type="NCBI Taxonomy" id="698762"/>
    <lineage>
        <taxon>Bacteria</taxon>
        <taxon>Bacillati</taxon>
        <taxon>Bacillota</taxon>
        <taxon>Clostridia</taxon>
        <taxon>Neomoorellales</taxon>
        <taxon>Neomoorellaceae</taxon>
        <taxon>Thermanaeromonas</taxon>
    </lineage>
</organism>
<dbReference type="AlphaFoldDB" id="A0A1W1VU99"/>